<dbReference type="Gene3D" id="3.10.50.40">
    <property type="match status" value="1"/>
</dbReference>
<keyword evidence="6 14" id="KW-1133">Transmembrane helix</keyword>
<comment type="similarity">
    <text evidence="11">Belongs to the PpiD chaperone family.</text>
</comment>
<reference evidence="17" key="1">
    <citation type="submission" date="2017-01" db="EMBL/GenBank/DDBJ databases">
        <authorList>
            <person name="Varghese N."/>
            <person name="Submissions S."/>
        </authorList>
    </citation>
    <scope>NUCLEOTIDE SEQUENCE [LARGE SCALE GENOMIC DNA]</scope>
    <source>
        <strain evidence="17">DSM 18714</strain>
    </source>
</reference>
<dbReference type="InterPro" id="IPR000297">
    <property type="entry name" value="PPIase_PpiC"/>
</dbReference>
<keyword evidence="5 14" id="KW-0812">Transmembrane</keyword>
<evidence type="ECO:0000256" key="8">
    <source>
        <dbReference type="ARBA" id="ARBA00023186"/>
    </source>
</evidence>
<proteinExistence type="inferred from homology"/>
<evidence type="ECO:0000256" key="2">
    <source>
        <dbReference type="ARBA" id="ARBA00018370"/>
    </source>
</evidence>
<evidence type="ECO:0000256" key="11">
    <source>
        <dbReference type="ARBA" id="ARBA00038408"/>
    </source>
</evidence>
<keyword evidence="3" id="KW-1003">Cell membrane</keyword>
<keyword evidence="8" id="KW-0143">Chaperone</keyword>
<evidence type="ECO:0000256" key="1">
    <source>
        <dbReference type="ARBA" id="ARBA00004382"/>
    </source>
</evidence>
<dbReference type="Gene3D" id="1.10.4030.10">
    <property type="entry name" value="Porin chaperone SurA, peptide-binding domain"/>
    <property type="match status" value="1"/>
</dbReference>
<dbReference type="STRING" id="407234.SAMN05421795_10570"/>
<feature type="transmembrane region" description="Helical" evidence="14">
    <location>
        <begin position="12"/>
        <end position="30"/>
    </location>
</feature>
<keyword evidence="17" id="KW-1185">Reference proteome</keyword>
<evidence type="ECO:0000256" key="14">
    <source>
        <dbReference type="SAM" id="Phobius"/>
    </source>
</evidence>
<evidence type="ECO:0000256" key="10">
    <source>
        <dbReference type="ARBA" id="ARBA00031484"/>
    </source>
</evidence>
<evidence type="ECO:0000256" key="7">
    <source>
        <dbReference type="ARBA" id="ARBA00023136"/>
    </source>
</evidence>
<sequence length="617" mass="66520">MSNALRTKGKSMVVWLLLALVILGIGGFGITSFSGGLRSVGGVGDTEIDVNTYARALRNEMRAVSAQIGQPIDMQQAQALRLDRRVQARLFGDAALDEMAARFGVSVGDDEVRRQITTARAFQGPDGRFNREIYRETLARQGLTEAGFEADLRRETARMIVEGAIAGGLPAPEVLVDTYTAYITETRSIAWIELTDTDLASPVPAPTEADLKAYYATHENEFTRPETRKIRYLWLRPEDLADEAAPDDAQLRAAYDARHDEFVTPERRVVERLIFADEAAAEAARDRLDSGAARFADLAADRGLTPADLELGEMTRIQLGRAGEAVFAAPGPGVVGPVDTDLGPALFSVTAILPAEETSFEEARAELAAEATLERARRLILERAPQIEDLLASGATLEEVARETSMKLARLSYDGSASEDGIAAYTAFREVAEQGRVEDFPELKELEDGGVFALQIDEIQPPAPIPYDEIVDRVTAAWTASNIHSRLLDRADEIVNAVATGQPLSAQGLITTEVGRLPRGGFVEGLPPEVSKVAFELEPGQAGVVDAQGRVLVVALHALHAADPADAEIAAVRETVAEQLSQSLSQDVVSMFARAAQETAGLRIDTGVINGVHAQMQ</sequence>
<dbReference type="Pfam" id="PF13145">
    <property type="entry name" value="Rotamase_2"/>
    <property type="match status" value="1"/>
</dbReference>
<gene>
    <name evidence="16" type="ORF">SAMN05421795_10570</name>
</gene>
<dbReference type="InterPro" id="IPR046357">
    <property type="entry name" value="PPIase_dom_sf"/>
</dbReference>
<evidence type="ECO:0000256" key="9">
    <source>
        <dbReference type="ARBA" id="ARBA00030642"/>
    </source>
</evidence>
<comment type="subcellular location">
    <subcellularLocation>
        <location evidence="1">Cell inner membrane</location>
        <topology evidence="1">Single-pass type II membrane protein</topology>
        <orientation evidence="1">Periplasmic side</orientation>
    </subcellularLocation>
</comment>
<evidence type="ECO:0000256" key="4">
    <source>
        <dbReference type="ARBA" id="ARBA00022519"/>
    </source>
</evidence>
<dbReference type="InterPro" id="IPR027304">
    <property type="entry name" value="Trigger_fact/SurA_dom_sf"/>
</dbReference>
<dbReference type="SUPFAM" id="SSF109998">
    <property type="entry name" value="Triger factor/SurA peptide-binding domain-like"/>
    <property type="match status" value="1"/>
</dbReference>
<dbReference type="OrthoDB" id="9768393at2"/>
<protein>
    <recommendedName>
        <fullName evidence="2">Parvulin-like PPIase</fullName>
    </recommendedName>
    <alternativeName>
        <fullName evidence="9">Peptidyl-prolyl cis-trans isomerase plp</fullName>
    </alternativeName>
    <alternativeName>
        <fullName evidence="12">Periplasmic chaperone PpiD</fullName>
    </alternativeName>
    <alternativeName>
        <fullName evidence="13">Periplasmic folding chaperone</fullName>
    </alternativeName>
    <alternativeName>
        <fullName evidence="10">Rotamase plp</fullName>
    </alternativeName>
</protein>
<evidence type="ECO:0000256" key="3">
    <source>
        <dbReference type="ARBA" id="ARBA00022475"/>
    </source>
</evidence>
<dbReference type="RefSeq" id="WP_076366069.1">
    <property type="nucleotide sequence ID" value="NZ_FTOM01000005.1"/>
</dbReference>
<evidence type="ECO:0000256" key="12">
    <source>
        <dbReference type="ARBA" id="ARBA00040743"/>
    </source>
</evidence>
<dbReference type="GO" id="GO:0003755">
    <property type="term" value="F:peptidyl-prolyl cis-trans isomerase activity"/>
    <property type="evidence" value="ECO:0007669"/>
    <property type="project" value="InterPro"/>
</dbReference>
<feature type="domain" description="PpiC" evidence="15">
    <location>
        <begin position="246"/>
        <end position="364"/>
    </location>
</feature>
<evidence type="ECO:0000313" key="17">
    <source>
        <dbReference type="Proteomes" id="UP000186098"/>
    </source>
</evidence>
<name>A0A1N7M1Z5_9RHOB</name>
<dbReference type="InterPro" id="IPR052029">
    <property type="entry name" value="PpiD_chaperone"/>
</dbReference>
<keyword evidence="4" id="KW-0997">Cell inner membrane</keyword>
<keyword evidence="7 14" id="KW-0472">Membrane</keyword>
<dbReference type="PANTHER" id="PTHR47529:SF1">
    <property type="entry name" value="PERIPLASMIC CHAPERONE PPID"/>
    <property type="match status" value="1"/>
</dbReference>
<organism evidence="16 17">
    <name type="scientific">Phaeovulum vinaykumarii</name>
    <dbReference type="NCBI Taxonomy" id="407234"/>
    <lineage>
        <taxon>Bacteria</taxon>
        <taxon>Pseudomonadati</taxon>
        <taxon>Pseudomonadota</taxon>
        <taxon>Alphaproteobacteria</taxon>
        <taxon>Rhodobacterales</taxon>
        <taxon>Paracoccaceae</taxon>
        <taxon>Phaeovulum</taxon>
    </lineage>
</organism>
<accession>A0A1N7M1Z5</accession>
<dbReference type="AlphaFoldDB" id="A0A1N7M1Z5"/>
<dbReference type="SUPFAM" id="SSF54534">
    <property type="entry name" value="FKBP-like"/>
    <property type="match status" value="1"/>
</dbReference>
<evidence type="ECO:0000313" key="16">
    <source>
        <dbReference type="EMBL" id="SIS80039.1"/>
    </source>
</evidence>
<evidence type="ECO:0000256" key="13">
    <source>
        <dbReference type="ARBA" id="ARBA00042775"/>
    </source>
</evidence>
<dbReference type="GO" id="GO:0005886">
    <property type="term" value="C:plasma membrane"/>
    <property type="evidence" value="ECO:0007669"/>
    <property type="project" value="UniProtKB-SubCell"/>
</dbReference>
<keyword evidence="16" id="KW-0413">Isomerase</keyword>
<evidence type="ECO:0000256" key="5">
    <source>
        <dbReference type="ARBA" id="ARBA00022692"/>
    </source>
</evidence>
<dbReference type="Proteomes" id="UP000186098">
    <property type="component" value="Unassembled WGS sequence"/>
</dbReference>
<evidence type="ECO:0000259" key="15">
    <source>
        <dbReference type="Pfam" id="PF13145"/>
    </source>
</evidence>
<evidence type="ECO:0000256" key="6">
    <source>
        <dbReference type="ARBA" id="ARBA00022989"/>
    </source>
</evidence>
<dbReference type="Pfam" id="PF13624">
    <property type="entry name" value="SurA_N_3"/>
    <property type="match status" value="1"/>
</dbReference>
<dbReference type="EMBL" id="FTOM01000005">
    <property type="protein sequence ID" value="SIS80039.1"/>
    <property type="molecule type" value="Genomic_DNA"/>
</dbReference>
<dbReference type="PANTHER" id="PTHR47529">
    <property type="entry name" value="PEPTIDYL-PROLYL CIS-TRANS ISOMERASE D"/>
    <property type="match status" value="1"/>
</dbReference>